<evidence type="ECO:0000313" key="2">
    <source>
        <dbReference type="Proteomes" id="UP000324143"/>
    </source>
</evidence>
<name>A0A5D0MJL5_9BACT</name>
<keyword evidence="2" id="KW-1185">Reference proteome</keyword>
<dbReference type="InterPro" id="IPR026350">
    <property type="entry name" value="GxxExxY"/>
</dbReference>
<dbReference type="Pfam" id="PF13366">
    <property type="entry name" value="PDDEXK_3"/>
    <property type="match status" value="1"/>
</dbReference>
<accession>A0A5D0MJL5</accession>
<dbReference type="Proteomes" id="UP000324143">
    <property type="component" value="Unassembled WGS sequence"/>
</dbReference>
<comment type="caution">
    <text evidence="1">The sequence shown here is derived from an EMBL/GenBank/DDBJ whole genome shotgun (WGS) entry which is preliminary data.</text>
</comment>
<organism evidence="1 2">
    <name type="scientific">Candidatus Mcinerneyibacterium aminivorans</name>
    <dbReference type="NCBI Taxonomy" id="2703815"/>
    <lineage>
        <taxon>Bacteria</taxon>
        <taxon>Candidatus Macinerneyibacteriota</taxon>
        <taxon>Candidatus Mcinerneyibacteria</taxon>
        <taxon>Candidatus Mcinerneyibacteriales</taxon>
        <taxon>Candidatus Mcinerneyibacteriaceae</taxon>
        <taxon>Candidatus Mcinerneyibacterium</taxon>
    </lineage>
</organism>
<dbReference type="EMBL" id="VSIX01000084">
    <property type="protein sequence ID" value="TYB30749.1"/>
    <property type="molecule type" value="Genomic_DNA"/>
</dbReference>
<reference evidence="1" key="1">
    <citation type="submission" date="2019-08" db="EMBL/GenBank/DDBJ databases">
        <title>Genomic characterization of a novel candidate phylum (ARYD3) from a high temperature, high salinity tertiary oil reservoir in north central Oklahoma, USA.</title>
        <authorList>
            <person name="Youssef N.H."/>
            <person name="Yadav A."/>
            <person name="Elshahed M.S."/>
        </authorList>
    </citation>
    <scope>NUCLEOTIDE SEQUENCE [LARGE SCALE GENOMIC DNA]</scope>
    <source>
        <strain evidence="1">ARYD3</strain>
    </source>
</reference>
<proteinExistence type="predicted"/>
<dbReference type="NCBIfam" id="TIGR04256">
    <property type="entry name" value="GxxExxY"/>
    <property type="match status" value="1"/>
</dbReference>
<sequence length="122" mass="14220">MKHKEITGKIIKSFYSVFNELGYGFLESVYENALIKELKNRKLKVENQKEINVFYDNELVGEFYCDLLINDKVIVEIKAVKELADIHEVQLVNYLKAAAVEVGLLVNFGKELEFKRRVFTNK</sequence>
<protein>
    <submittedName>
        <fullName evidence="1">GxxExxY protein</fullName>
    </submittedName>
</protein>
<gene>
    <name evidence="1" type="ORF">FXF47_07650</name>
</gene>
<dbReference type="AlphaFoldDB" id="A0A5D0MJL5"/>
<evidence type="ECO:0000313" key="1">
    <source>
        <dbReference type="EMBL" id="TYB30749.1"/>
    </source>
</evidence>